<dbReference type="SUPFAM" id="SSF52743">
    <property type="entry name" value="Subtilisin-like"/>
    <property type="match status" value="1"/>
</dbReference>
<dbReference type="GO" id="GO:0006508">
    <property type="term" value="P:proteolysis"/>
    <property type="evidence" value="ECO:0007669"/>
    <property type="project" value="UniProtKB-KW"/>
</dbReference>
<dbReference type="Proteomes" id="UP000595564">
    <property type="component" value="Chromosome"/>
</dbReference>
<evidence type="ECO:0000259" key="6">
    <source>
        <dbReference type="Pfam" id="PF00082"/>
    </source>
</evidence>
<dbReference type="InterPro" id="IPR046940">
    <property type="entry name" value="TPPII_Ig-like_sf"/>
</dbReference>
<evidence type="ECO:0000313" key="8">
    <source>
        <dbReference type="Proteomes" id="UP000595564"/>
    </source>
</evidence>
<dbReference type="InterPro" id="IPR000209">
    <property type="entry name" value="Peptidase_S8/S53_dom"/>
</dbReference>
<evidence type="ECO:0000256" key="3">
    <source>
        <dbReference type="ARBA" id="ARBA00022801"/>
    </source>
</evidence>
<dbReference type="InterPro" id="IPR015500">
    <property type="entry name" value="Peptidase_S8_subtilisin-rel"/>
</dbReference>
<dbReference type="EMBL" id="AP017470">
    <property type="protein sequence ID" value="BBB31900.1"/>
    <property type="molecule type" value="Genomic_DNA"/>
</dbReference>
<dbReference type="PANTHER" id="PTHR43806:SF14">
    <property type="entry name" value="TRIPEPTIDYL-PEPTIDASE 2"/>
    <property type="match status" value="1"/>
</dbReference>
<dbReference type="PRINTS" id="PR00723">
    <property type="entry name" value="SUBTILISIN"/>
</dbReference>
<name>A0A7R6SXU0_9BACT</name>
<accession>A0A7R6SXU0</accession>
<reference evidence="7 8" key="1">
    <citation type="journal article" date="2012" name="Extremophiles">
        <title>Thermotomaculum hydrothermale gen. nov., sp. nov., a novel heterotrophic thermophile within the phylum Acidobacteria from a deep-sea hydrothermal vent chimney in the Southern Okinawa Trough.</title>
        <authorList>
            <person name="Izumi H."/>
            <person name="Nunoura T."/>
            <person name="Miyazaki M."/>
            <person name="Mino S."/>
            <person name="Toki T."/>
            <person name="Takai K."/>
            <person name="Sako Y."/>
            <person name="Sawabe T."/>
            <person name="Nakagawa S."/>
        </authorList>
    </citation>
    <scope>NUCLEOTIDE SEQUENCE [LARGE SCALE GENOMIC DNA]</scope>
    <source>
        <strain evidence="7 8">AC55</strain>
    </source>
</reference>
<organism evidence="7 8">
    <name type="scientific">Thermotomaculum hydrothermale</name>
    <dbReference type="NCBI Taxonomy" id="981385"/>
    <lineage>
        <taxon>Bacteria</taxon>
        <taxon>Pseudomonadati</taxon>
        <taxon>Acidobacteriota</taxon>
        <taxon>Holophagae</taxon>
        <taxon>Thermotomaculales</taxon>
        <taxon>Thermotomaculaceae</taxon>
        <taxon>Thermotomaculum</taxon>
    </lineage>
</organism>
<proteinExistence type="inferred from homology"/>
<dbReference type="KEGG" id="thyd:TTHT_0279"/>
<dbReference type="PROSITE" id="PS51892">
    <property type="entry name" value="SUBTILASE"/>
    <property type="match status" value="1"/>
</dbReference>
<feature type="active site" description="Charge relay system" evidence="5">
    <location>
        <position position="423"/>
    </location>
</feature>
<keyword evidence="4 5" id="KW-0720">Serine protease</keyword>
<dbReference type="InterPro" id="IPR036852">
    <property type="entry name" value="Peptidase_S8/S53_dom_sf"/>
</dbReference>
<keyword evidence="2 5" id="KW-0645">Protease</keyword>
<gene>
    <name evidence="7" type="ORF">TTHT_0279</name>
</gene>
<dbReference type="Pfam" id="PF00082">
    <property type="entry name" value="Peptidase_S8"/>
    <property type="match status" value="1"/>
</dbReference>
<comment type="similarity">
    <text evidence="1 5">Belongs to the peptidase S8 family.</text>
</comment>
<dbReference type="PANTHER" id="PTHR43806">
    <property type="entry name" value="PEPTIDASE S8"/>
    <property type="match status" value="1"/>
</dbReference>
<dbReference type="RefSeq" id="WP_201328234.1">
    <property type="nucleotide sequence ID" value="NZ_AP017470.1"/>
</dbReference>
<dbReference type="Gene3D" id="3.40.50.200">
    <property type="entry name" value="Peptidase S8/S53 domain"/>
    <property type="match status" value="2"/>
</dbReference>
<dbReference type="GO" id="GO:0008240">
    <property type="term" value="F:tripeptidyl-peptidase activity"/>
    <property type="evidence" value="ECO:0007669"/>
    <property type="project" value="TreeGrafter"/>
</dbReference>
<feature type="active site" description="Charge relay system" evidence="5">
    <location>
        <position position="236"/>
    </location>
</feature>
<dbReference type="GO" id="GO:0004252">
    <property type="term" value="F:serine-type endopeptidase activity"/>
    <property type="evidence" value="ECO:0007669"/>
    <property type="project" value="UniProtKB-UniRule"/>
</dbReference>
<feature type="active site" description="Charge relay system" evidence="5">
    <location>
        <position position="55"/>
    </location>
</feature>
<dbReference type="InterPro" id="IPR050131">
    <property type="entry name" value="Peptidase_S8_subtilisin-like"/>
</dbReference>
<dbReference type="GO" id="GO:0005829">
    <property type="term" value="C:cytosol"/>
    <property type="evidence" value="ECO:0007669"/>
    <property type="project" value="TreeGrafter"/>
</dbReference>
<protein>
    <recommendedName>
        <fullName evidence="6">Peptidase S8/S53 domain-containing protein</fullName>
    </recommendedName>
</protein>
<dbReference type="InterPro" id="IPR023828">
    <property type="entry name" value="Peptidase_S8_Ser-AS"/>
</dbReference>
<evidence type="ECO:0000256" key="1">
    <source>
        <dbReference type="ARBA" id="ARBA00011073"/>
    </source>
</evidence>
<dbReference type="AlphaFoldDB" id="A0A7R6SXU0"/>
<evidence type="ECO:0000313" key="7">
    <source>
        <dbReference type="EMBL" id="BBB31900.1"/>
    </source>
</evidence>
<keyword evidence="8" id="KW-1185">Reference proteome</keyword>
<keyword evidence="3 5" id="KW-0378">Hydrolase</keyword>
<dbReference type="PROSITE" id="PS00138">
    <property type="entry name" value="SUBTILASE_SER"/>
    <property type="match status" value="1"/>
</dbReference>
<evidence type="ECO:0000256" key="5">
    <source>
        <dbReference type="PROSITE-ProRule" id="PRU01240"/>
    </source>
</evidence>
<evidence type="ECO:0000256" key="4">
    <source>
        <dbReference type="ARBA" id="ARBA00022825"/>
    </source>
</evidence>
<evidence type="ECO:0000256" key="2">
    <source>
        <dbReference type="ARBA" id="ARBA00022670"/>
    </source>
</evidence>
<feature type="domain" description="Peptidase S8/S53" evidence="6">
    <location>
        <begin position="46"/>
        <end position="472"/>
    </location>
</feature>
<dbReference type="Gene3D" id="2.60.40.3170">
    <property type="match status" value="1"/>
</dbReference>
<sequence>MKKVFIVLMLGLLLFFPLKASDVYEFLSTTTTGAKQFIEKNPDCDGRGVVVFIIDTGVDVSVPGLRKTSTGEVKVIDVQDFTGEGDVTLSKAEKIEKNGKVYWTLKDSDIFLTNLDKLNGVTKDTEFYIGVLKESQFKNSEVKDPNNNGKFDDEWPVVVFNKKNKDGKDLWVYYVDTNMNGDMADEREMTNYNVRYDYFYLSGRKNPDKKGDILPIEANIFPKEKKIVFHFDAGAHGTHCAGISTGYMIHGQKGFNGIAPGAKVISLKIGRSNFAGGATTVESMKKAYDYMIKWHKEHPETPVVFSMSYGIDSTYAGRADIEKYLDKMFKENFNIAGSTSNGNSGPGINTTGMPASSEMIFACGALLPKTSADADYASKISVNKMFIFSSRGGIVPKPDAAAPGCAASTVPHWMKGDVMRGTSMASPQAAGVMALILSKAKKVYGKDLKYTQGEVKRALMNSAIPLKGYTMLDQGRGLINVEKAWNVLNSLLKKKSVLNYYKIRTESPYYPDGKGYTVYLRSGYIPEKPEGFTFTVAPIFKPEVTDNEKMNFFEAYNLVSTAKWLELTRTSAYIKGKTPAKIPVYFNKKYMRKPGLYTGRVIAYYKGMKKINQNIAFDLWVTIVVPDFADKKGVIEIPQTALTPSHYKRVFFYVPEGTDEFTFVFTVPAGNYGKLYLELFNPEGHNIGMVRIKPSKDTVTVKKLTISYPDVMPGVWEVVPFSHFQQKAGVKFSGKIYLQTVKVVSPVKFNFKAGEKPEIKFNSYLESINREKVNVKAKIKGYFKSETAELKNGNYSTDFTIGNGVKGARFVMSLSKEDFNHFTDIAVCVYDSNGKAVIQTGFNYQQLTVDAFDLPEGKYTLKVMGALFKKGIKGIKLHVDKMLYLNNPVVFSTEKANLYPFVEKEFTLKANSIPPVCPEGYRLFGDVVFKSSDLIIGVKRFFQ</sequence>